<gene>
    <name evidence="2" type="ORF">AMD02_18475</name>
</gene>
<comment type="caution">
    <text evidence="2">The sequence shown here is derived from an EMBL/GenBank/DDBJ whole genome shotgun (WGS) entry which is preliminary data.</text>
</comment>
<feature type="transmembrane region" description="Helical" evidence="1">
    <location>
        <begin position="35"/>
        <end position="54"/>
    </location>
</feature>
<keyword evidence="1" id="KW-0472">Membrane</keyword>
<dbReference type="RefSeq" id="WP_053432414.1">
    <property type="nucleotide sequence ID" value="NZ_CP040441.1"/>
</dbReference>
<dbReference type="PATRIC" id="fig|136160.3.peg.3657"/>
<dbReference type="GeneID" id="87596213"/>
<name>A0A0M0KBG6_ALKHA</name>
<accession>A0A0M0KBG6</accession>
<keyword evidence="1" id="KW-1133">Transmembrane helix</keyword>
<sequence length="71" mass="8306">MNIADDRLKYVLILLLAGLQVGGIVMVFINLRIAMFLFIGYGLALVLLILLLIWERREEKREELDYDDCDY</sequence>
<evidence type="ECO:0000313" key="2">
    <source>
        <dbReference type="EMBL" id="KOO36180.1"/>
    </source>
</evidence>
<organism evidence="2">
    <name type="scientific">Halalkalibacterium halodurans</name>
    <name type="common">Bacillus halodurans</name>
    <dbReference type="NCBI Taxonomy" id="86665"/>
    <lineage>
        <taxon>Bacteria</taxon>
        <taxon>Bacillati</taxon>
        <taxon>Bacillota</taxon>
        <taxon>Bacilli</taxon>
        <taxon>Bacillales</taxon>
        <taxon>Bacillaceae</taxon>
        <taxon>Halalkalibacterium (ex Joshi et al. 2022)</taxon>
    </lineage>
</organism>
<feature type="transmembrane region" description="Helical" evidence="1">
    <location>
        <begin position="12"/>
        <end position="29"/>
    </location>
</feature>
<keyword evidence="1" id="KW-0812">Transmembrane</keyword>
<evidence type="ECO:0000256" key="1">
    <source>
        <dbReference type="SAM" id="Phobius"/>
    </source>
</evidence>
<dbReference type="AlphaFoldDB" id="A0A0M0KBG6"/>
<protein>
    <submittedName>
        <fullName evidence="2">Uncharacterized protein</fullName>
    </submittedName>
</protein>
<reference evidence="2" key="1">
    <citation type="submission" date="2015-08" db="EMBL/GenBank/DDBJ databases">
        <title>Complete DNA Sequence of Pseudomonas syringae pv. actinidiae, the Causal Agent of Kiwifruit Canker Disease.</title>
        <authorList>
            <person name="Rikkerink E.H.A."/>
            <person name="Fineran P.C."/>
        </authorList>
    </citation>
    <scope>NUCLEOTIDE SEQUENCE</scope>
    <source>
        <strain evidence="2">DSM 13666</strain>
    </source>
</reference>
<dbReference type="EMBL" id="LILD01000014">
    <property type="protein sequence ID" value="KOO36180.1"/>
    <property type="molecule type" value="Genomic_DNA"/>
</dbReference>
<proteinExistence type="predicted"/>